<dbReference type="InterPro" id="IPR010401">
    <property type="entry name" value="AGL/Gdb1"/>
</dbReference>
<dbReference type="Proteomes" id="UP000054359">
    <property type="component" value="Unassembled WGS sequence"/>
</dbReference>
<accession>A0A087U9Q8</accession>
<dbReference type="Pfam" id="PF14699">
    <property type="entry name" value="hGDE_N"/>
    <property type="match status" value="1"/>
</dbReference>
<feature type="domain" description="Eukaryotic glycogen debranching enzyme N-terminal" evidence="1">
    <location>
        <begin position="36"/>
        <end position="125"/>
    </location>
</feature>
<evidence type="ECO:0000313" key="2">
    <source>
        <dbReference type="EMBL" id="KFM74097.1"/>
    </source>
</evidence>
<dbReference type="GO" id="GO:0004135">
    <property type="term" value="F:amylo-alpha-1,6-glucosidase activity"/>
    <property type="evidence" value="ECO:0007669"/>
    <property type="project" value="InterPro"/>
</dbReference>
<dbReference type="GO" id="GO:0004134">
    <property type="term" value="F:4-alpha-glucanotransferase activity"/>
    <property type="evidence" value="ECO:0007669"/>
    <property type="project" value="InterPro"/>
</dbReference>
<evidence type="ECO:0000259" key="1">
    <source>
        <dbReference type="Pfam" id="PF14699"/>
    </source>
</evidence>
<evidence type="ECO:0000313" key="3">
    <source>
        <dbReference type="Proteomes" id="UP000054359"/>
    </source>
</evidence>
<dbReference type="STRING" id="407821.A0A087U9Q8"/>
<gene>
    <name evidence="2" type="ORF">X975_07207</name>
</gene>
<sequence length="130" mass="14804">MAGTHPLSVQVRVHHLNEKENLESLLFSVKKGSIIQFKLGSTLFGQRIKLFINYPENPTDGFKRLVYRELRWKSQSFNKGDDTALYAEVTFELSGSFHYFFIPEGGDVLKPFGSGYILVDPVLTYGPENE</sequence>
<organism evidence="2 3">
    <name type="scientific">Stegodyphus mimosarum</name>
    <name type="common">African social velvet spider</name>
    <dbReference type="NCBI Taxonomy" id="407821"/>
    <lineage>
        <taxon>Eukaryota</taxon>
        <taxon>Metazoa</taxon>
        <taxon>Ecdysozoa</taxon>
        <taxon>Arthropoda</taxon>
        <taxon>Chelicerata</taxon>
        <taxon>Arachnida</taxon>
        <taxon>Araneae</taxon>
        <taxon>Araneomorphae</taxon>
        <taxon>Entelegynae</taxon>
        <taxon>Eresoidea</taxon>
        <taxon>Eresidae</taxon>
        <taxon>Stegodyphus</taxon>
    </lineage>
</organism>
<dbReference type="OMA" id="YRELRWK"/>
<protein>
    <submittedName>
        <fullName evidence="2">Glycogen debranching enzyme</fullName>
    </submittedName>
</protein>
<dbReference type="PANTHER" id="PTHR10569:SF2">
    <property type="entry name" value="GLYCOGEN DEBRANCHING ENZYME"/>
    <property type="match status" value="1"/>
</dbReference>
<keyword evidence="3" id="KW-1185">Reference proteome</keyword>
<dbReference type="EMBL" id="KK118872">
    <property type="protein sequence ID" value="KFM74097.1"/>
    <property type="molecule type" value="Genomic_DNA"/>
</dbReference>
<proteinExistence type="predicted"/>
<reference evidence="2 3" key="1">
    <citation type="submission" date="2013-11" db="EMBL/GenBank/DDBJ databases">
        <title>Genome sequencing of Stegodyphus mimosarum.</title>
        <authorList>
            <person name="Bechsgaard J."/>
        </authorList>
    </citation>
    <scope>NUCLEOTIDE SEQUENCE [LARGE SCALE GENOMIC DNA]</scope>
</reference>
<name>A0A087U9Q8_STEMI</name>
<feature type="non-terminal residue" evidence="2">
    <location>
        <position position="130"/>
    </location>
</feature>
<dbReference type="AlphaFoldDB" id="A0A087U9Q8"/>
<dbReference type="InterPro" id="IPR029436">
    <property type="entry name" value="AGL_euk_N"/>
</dbReference>
<dbReference type="GO" id="GO:0005980">
    <property type="term" value="P:glycogen catabolic process"/>
    <property type="evidence" value="ECO:0007669"/>
    <property type="project" value="InterPro"/>
</dbReference>
<dbReference type="OrthoDB" id="10248904at2759"/>
<dbReference type="PANTHER" id="PTHR10569">
    <property type="entry name" value="GLYCOGEN DEBRANCHING ENZYME"/>
    <property type="match status" value="1"/>
</dbReference>